<evidence type="ECO:0000313" key="1">
    <source>
        <dbReference type="EMBL" id="GGX96211.1"/>
    </source>
</evidence>
<organism evidence="1 2">
    <name type="scientific">Streptomyces fructofermentans</name>
    <dbReference type="NCBI Taxonomy" id="152141"/>
    <lineage>
        <taxon>Bacteria</taxon>
        <taxon>Bacillati</taxon>
        <taxon>Actinomycetota</taxon>
        <taxon>Actinomycetes</taxon>
        <taxon>Kitasatosporales</taxon>
        <taxon>Streptomycetaceae</taxon>
        <taxon>Streptomyces</taxon>
    </lineage>
</organism>
<name>A0A918NTW2_9ACTN</name>
<dbReference type="Proteomes" id="UP000645555">
    <property type="component" value="Unassembled WGS sequence"/>
</dbReference>
<dbReference type="EMBL" id="BMWD01000045">
    <property type="protein sequence ID" value="GGX96211.1"/>
    <property type="molecule type" value="Genomic_DNA"/>
</dbReference>
<gene>
    <name evidence="1" type="ORF">GCM10010515_73520</name>
</gene>
<comment type="caution">
    <text evidence="1">The sequence shown here is derived from an EMBL/GenBank/DDBJ whole genome shotgun (WGS) entry which is preliminary data.</text>
</comment>
<reference evidence="1" key="2">
    <citation type="submission" date="2020-09" db="EMBL/GenBank/DDBJ databases">
        <authorList>
            <person name="Sun Q."/>
            <person name="Ohkuma M."/>
        </authorList>
    </citation>
    <scope>NUCLEOTIDE SEQUENCE</scope>
    <source>
        <strain evidence="1">JCM 4956</strain>
    </source>
</reference>
<proteinExistence type="predicted"/>
<protein>
    <submittedName>
        <fullName evidence="1">Uncharacterized protein</fullName>
    </submittedName>
</protein>
<reference evidence="1" key="1">
    <citation type="journal article" date="2014" name="Int. J. Syst. Evol. Microbiol.">
        <title>Complete genome sequence of Corynebacterium casei LMG S-19264T (=DSM 44701T), isolated from a smear-ripened cheese.</title>
        <authorList>
            <consortium name="US DOE Joint Genome Institute (JGI-PGF)"/>
            <person name="Walter F."/>
            <person name="Albersmeier A."/>
            <person name="Kalinowski J."/>
            <person name="Ruckert C."/>
        </authorList>
    </citation>
    <scope>NUCLEOTIDE SEQUENCE</scope>
    <source>
        <strain evidence="1">JCM 4956</strain>
    </source>
</reference>
<keyword evidence="2" id="KW-1185">Reference proteome</keyword>
<sequence length="69" mass="7008">MVIETMPPTFTEVSVTPRTADPFSSGLPPVEAELQAPASSSAAATAAMVRIGRDTVGPPPSSDRIIGGI</sequence>
<accession>A0A918NTW2</accession>
<evidence type="ECO:0000313" key="2">
    <source>
        <dbReference type="Proteomes" id="UP000645555"/>
    </source>
</evidence>
<dbReference type="AlphaFoldDB" id="A0A918NTW2"/>